<protein>
    <recommendedName>
        <fullName evidence="8">Leucine--tRNA ligase</fullName>
        <ecNumber evidence="8">6.1.1.4</ecNumber>
    </recommendedName>
    <alternativeName>
        <fullName evidence="8">Leucyl-tRNA synthetase</fullName>
        <shortName evidence="8">LeuRS</shortName>
    </alternativeName>
</protein>
<dbReference type="NCBIfam" id="NF008957">
    <property type="entry name" value="PRK12300.1"/>
    <property type="match status" value="1"/>
</dbReference>
<dbReference type="SUPFAM" id="SSF50677">
    <property type="entry name" value="ValRS/IleRS/LeuRS editing domain"/>
    <property type="match status" value="1"/>
</dbReference>
<dbReference type="AlphaFoldDB" id="A0A2H1FIA4"/>
<dbReference type="Gene3D" id="1.10.730.10">
    <property type="entry name" value="Isoleucyl-tRNA Synthetase, Domain 1"/>
    <property type="match status" value="1"/>
</dbReference>
<dbReference type="RefSeq" id="WP_157928234.1">
    <property type="nucleotide sequence ID" value="NZ_LT841358.1"/>
</dbReference>
<keyword evidence="5 8" id="KW-0067">ATP-binding</keyword>
<dbReference type="Gene3D" id="3.90.740.10">
    <property type="entry name" value="Valyl/Leucyl/Isoleucyl-tRNA synthetase, editing domain"/>
    <property type="match status" value="1"/>
</dbReference>
<dbReference type="OrthoDB" id="23906at2157"/>
<name>A0A2H1FIA4_9ARCH</name>
<dbReference type="GO" id="GO:0006429">
    <property type="term" value="P:leucyl-tRNA aminoacylation"/>
    <property type="evidence" value="ECO:0007669"/>
    <property type="project" value="UniProtKB-UniRule"/>
</dbReference>
<dbReference type="GO" id="GO:0002161">
    <property type="term" value="F:aminoacyl-tRNA deacylase activity"/>
    <property type="evidence" value="ECO:0007669"/>
    <property type="project" value="InterPro"/>
</dbReference>
<dbReference type="InterPro" id="IPR014729">
    <property type="entry name" value="Rossmann-like_a/b/a_fold"/>
</dbReference>
<dbReference type="PANTHER" id="PTHR45794">
    <property type="entry name" value="LEUCYL-TRNA SYNTHETASE"/>
    <property type="match status" value="1"/>
</dbReference>
<dbReference type="GO" id="GO:0005737">
    <property type="term" value="C:cytoplasm"/>
    <property type="evidence" value="ECO:0007669"/>
    <property type="project" value="UniProtKB-SubCell"/>
</dbReference>
<dbReference type="InterPro" id="IPR013155">
    <property type="entry name" value="M/V/L/I-tRNA-synth_anticd-bd"/>
</dbReference>
<feature type="domain" description="Aminoacyl-tRNA synthetase class Ia" evidence="10">
    <location>
        <begin position="10"/>
        <end position="662"/>
    </location>
</feature>
<keyword evidence="6 8" id="KW-0648">Protein biosynthesis</keyword>
<dbReference type="InterPro" id="IPR020791">
    <property type="entry name" value="Leu-tRNA-lgase_arc"/>
</dbReference>
<dbReference type="SUPFAM" id="SSF47323">
    <property type="entry name" value="Anticodon-binding domain of a subclass of class I aminoacyl-tRNA synthetases"/>
    <property type="match status" value="1"/>
</dbReference>
<dbReference type="InterPro" id="IPR009080">
    <property type="entry name" value="tRNAsynth_Ia_anticodon-bd"/>
</dbReference>
<dbReference type="InterPro" id="IPR002300">
    <property type="entry name" value="aa-tRNA-synth_Ia"/>
</dbReference>
<accession>A0A2H1FIA4</accession>
<keyword evidence="13" id="KW-1185">Reference proteome</keyword>
<proteinExistence type="inferred from homology"/>
<evidence type="ECO:0000256" key="4">
    <source>
        <dbReference type="ARBA" id="ARBA00022741"/>
    </source>
</evidence>
<gene>
    <name evidence="8 12" type="primary">leuS</name>
    <name evidence="12" type="ORF">NCS_30317</name>
</gene>
<dbReference type="GO" id="GO:0005524">
    <property type="term" value="F:ATP binding"/>
    <property type="evidence" value="ECO:0007669"/>
    <property type="project" value="UniProtKB-UniRule"/>
</dbReference>
<dbReference type="EC" id="6.1.1.4" evidence="8"/>
<evidence type="ECO:0000256" key="9">
    <source>
        <dbReference type="SAM" id="MobiDB-lite"/>
    </source>
</evidence>
<dbReference type="Gene3D" id="1.10.10.720">
    <property type="entry name" value="leucyl-tRNA synthetase"/>
    <property type="match status" value="1"/>
</dbReference>
<feature type="binding site" evidence="8">
    <location>
        <position position="627"/>
    </location>
    <ligand>
        <name>ATP</name>
        <dbReference type="ChEBI" id="CHEBI:30616"/>
    </ligand>
</feature>
<dbReference type="HAMAP" id="MF_00049_A">
    <property type="entry name" value="Leu_tRNA_synth_A"/>
    <property type="match status" value="1"/>
</dbReference>
<evidence type="ECO:0000313" key="13">
    <source>
        <dbReference type="Proteomes" id="UP000230607"/>
    </source>
</evidence>
<comment type="catalytic activity">
    <reaction evidence="8">
        <text>tRNA(Leu) + L-leucine + ATP = L-leucyl-tRNA(Leu) + AMP + diphosphate</text>
        <dbReference type="Rhea" id="RHEA:11688"/>
        <dbReference type="Rhea" id="RHEA-COMP:9613"/>
        <dbReference type="Rhea" id="RHEA-COMP:9622"/>
        <dbReference type="ChEBI" id="CHEBI:30616"/>
        <dbReference type="ChEBI" id="CHEBI:33019"/>
        <dbReference type="ChEBI" id="CHEBI:57427"/>
        <dbReference type="ChEBI" id="CHEBI:78442"/>
        <dbReference type="ChEBI" id="CHEBI:78494"/>
        <dbReference type="ChEBI" id="CHEBI:456215"/>
        <dbReference type="EC" id="6.1.1.4"/>
    </reaction>
</comment>
<dbReference type="NCBIfam" id="TIGR00395">
    <property type="entry name" value="leuS_arch"/>
    <property type="match status" value="1"/>
</dbReference>
<keyword evidence="7 8" id="KW-0030">Aminoacyl-tRNA synthetase</keyword>
<evidence type="ECO:0000256" key="2">
    <source>
        <dbReference type="ARBA" id="ARBA00022490"/>
    </source>
</evidence>
<evidence type="ECO:0000259" key="11">
    <source>
        <dbReference type="Pfam" id="PF08264"/>
    </source>
</evidence>
<evidence type="ECO:0000256" key="5">
    <source>
        <dbReference type="ARBA" id="ARBA00022840"/>
    </source>
</evidence>
<evidence type="ECO:0000256" key="1">
    <source>
        <dbReference type="ARBA" id="ARBA00005594"/>
    </source>
</evidence>
<feature type="short sequence motif" description="'HIGH' region" evidence="8">
    <location>
        <begin position="37"/>
        <end position="47"/>
    </location>
</feature>
<evidence type="ECO:0000313" key="12">
    <source>
        <dbReference type="EMBL" id="SMH72477.1"/>
    </source>
</evidence>
<sequence length="956" mass="111091">MDWVSLEEKWRHRWDEEKYFEADPNSNKKFFVTVAYPYPNSPQHVGHGRTYTLADVHARFMRMLGYNVLFPMGFHYTGTPILGMARRVQDNDMKLLETFRTLYKVPDDKIREFTEPVKIADYFHQEIKTGMIEMGYSIDWRREFTTIDPVYNKFIEWQFRKLKEKNLIIQGTHPVGWCPKDQNPVSQHDTQGDVEPSFTEYTIIKFRYDKYIIPTATLRPETIFGVTNIWINPEFVYEIIQVDDEQWIVTSECARKLEFHNKTITRLGKISGKELVGKQVRVPERDDQVLMLPASFVKSGNGTGIVMSVPAHAPFDYQALEDLKKEIMKYPNISGIQNVKAISIIETEGYSQIPALDVITKFQIENQNSSKLEEATKEIYSKEFYGGRLKQNTGKFASKTVVEAKDEVKKWLLQEKNADILYELNEIPIRCRCGAECVVKILSNQWFLNYSDPEWKTKVHAWINEMKILPEEIRNEFNNVVDWLRERACARQHGLGTKLPWDKNWIIESLSDSVIYMAYYTIAKYVNNKEIVPENVSDTFFDYIFLSKGRLEDTSSQCKIAPDLLERIKKEFQYFYPVNARHSGRDLVPNHLTFFIFNHIAIFPREYWPEEIVVNGSVLMDGKKMSKSEGNIIPLRDAIRKHGADSIRLTILISAELLQDADFNQDAVKGIKNKLESMLEECSRYRASHNVKLEQEDKWIKSKTEQLILKATSSIQKMRLREALHFILYDFESDLQWYIKRALAKKRDNFAGILHDIFSTRIAMMSPFAPYASEEMWSRLGNTGIVSKSAWPTYHEDVIDLGSIQSENLLKNTVDDIKNIIKVTKIIPNKITIYTSAQWKVKAYQKILSSVVAGEVNIGFLIKSLIADKETEEIKKDPDFVKKTVNDILSESQEERESKNKIGLIDEKKILLELDSLVQAEFGITSQIFSESDQDKYDPKNKSRTARPYKPAILIE</sequence>
<comment type="subcellular location">
    <subcellularLocation>
        <location evidence="8">Cytoplasm</location>
    </subcellularLocation>
</comment>
<evidence type="ECO:0000256" key="7">
    <source>
        <dbReference type="ARBA" id="ARBA00023146"/>
    </source>
</evidence>
<dbReference type="SUPFAM" id="SSF52374">
    <property type="entry name" value="Nucleotidylyl transferase"/>
    <property type="match status" value="1"/>
</dbReference>
<keyword evidence="2 8" id="KW-0963">Cytoplasm</keyword>
<evidence type="ECO:0000256" key="3">
    <source>
        <dbReference type="ARBA" id="ARBA00022598"/>
    </source>
</evidence>
<dbReference type="Pfam" id="PF00133">
    <property type="entry name" value="tRNA-synt_1"/>
    <property type="match status" value="1"/>
</dbReference>
<dbReference type="Proteomes" id="UP000230607">
    <property type="component" value="Chromosome 1"/>
</dbReference>
<dbReference type="EMBL" id="LT841358">
    <property type="protein sequence ID" value="SMH72477.1"/>
    <property type="molecule type" value="Genomic_DNA"/>
</dbReference>
<evidence type="ECO:0000256" key="8">
    <source>
        <dbReference type="HAMAP-Rule" id="MF_00049"/>
    </source>
</evidence>
<dbReference type="Pfam" id="PF08264">
    <property type="entry name" value="Anticodon_1"/>
    <property type="match status" value="1"/>
</dbReference>
<comment type="similarity">
    <text evidence="1 8">Belongs to the class-I aminoacyl-tRNA synthetase family.</text>
</comment>
<dbReference type="InterPro" id="IPR004493">
    <property type="entry name" value="Leu-tRNA-synth_Ia_arc/euk"/>
</dbReference>
<dbReference type="Gene3D" id="3.40.50.620">
    <property type="entry name" value="HUPs"/>
    <property type="match status" value="1"/>
</dbReference>
<evidence type="ECO:0000259" key="10">
    <source>
        <dbReference type="Pfam" id="PF00133"/>
    </source>
</evidence>
<keyword evidence="3 8" id="KW-0436">Ligase</keyword>
<dbReference type="InterPro" id="IPR009008">
    <property type="entry name" value="Val/Leu/Ile-tRNA-synth_edit"/>
</dbReference>
<evidence type="ECO:0000256" key="6">
    <source>
        <dbReference type="ARBA" id="ARBA00022917"/>
    </source>
</evidence>
<organism evidence="12 13">
    <name type="scientific">Candidatus Nitrosotalea okcheonensis</name>
    <dbReference type="NCBI Taxonomy" id="1903276"/>
    <lineage>
        <taxon>Archaea</taxon>
        <taxon>Nitrososphaerota</taxon>
        <taxon>Nitrososphaeria</taxon>
        <taxon>Nitrosotaleales</taxon>
        <taxon>Nitrosotaleaceae</taxon>
        <taxon>Nitrosotalea</taxon>
    </lineage>
</organism>
<keyword evidence="4 8" id="KW-0547">Nucleotide-binding</keyword>
<dbReference type="GO" id="GO:0004823">
    <property type="term" value="F:leucine-tRNA ligase activity"/>
    <property type="evidence" value="ECO:0007669"/>
    <property type="project" value="UniProtKB-UniRule"/>
</dbReference>
<feature type="region of interest" description="Disordered" evidence="9">
    <location>
        <begin position="932"/>
        <end position="956"/>
    </location>
</feature>
<dbReference type="Gene3D" id="3.30.2320.20">
    <property type="entry name" value="Class I aminoacyl-tRNA synthetases (RS)"/>
    <property type="match status" value="1"/>
</dbReference>
<feature type="short sequence motif" description="'KMSKS' region" evidence="8">
    <location>
        <begin position="624"/>
        <end position="628"/>
    </location>
</feature>
<dbReference type="PANTHER" id="PTHR45794:SF1">
    <property type="entry name" value="LEUCINE--TRNA LIGASE, CYTOPLASMIC"/>
    <property type="match status" value="1"/>
</dbReference>
<feature type="domain" description="Methionyl/Valyl/Leucyl/Isoleucyl-tRNA synthetase anticodon-binding" evidence="11">
    <location>
        <begin position="697"/>
        <end position="837"/>
    </location>
</feature>
<reference evidence="13" key="1">
    <citation type="submission" date="2017-03" db="EMBL/GenBank/DDBJ databases">
        <authorList>
            <person name="Herbold C."/>
        </authorList>
    </citation>
    <scope>NUCLEOTIDE SEQUENCE [LARGE SCALE GENOMIC DNA]</scope>
</reference>